<dbReference type="InterPro" id="IPR046342">
    <property type="entry name" value="CBS_dom_sf"/>
</dbReference>
<feature type="domain" description="CBS" evidence="3">
    <location>
        <begin position="90"/>
        <end position="147"/>
    </location>
</feature>
<dbReference type="OrthoDB" id="9797578at2"/>
<evidence type="ECO:0000313" key="4">
    <source>
        <dbReference type="EMBL" id="ERP31743.1"/>
    </source>
</evidence>
<dbReference type="PANTHER" id="PTHR43080:SF2">
    <property type="entry name" value="CBS DOMAIN-CONTAINING PROTEIN"/>
    <property type="match status" value="1"/>
</dbReference>
<comment type="caution">
    <text evidence="4">The sequence shown here is derived from an EMBL/GenBank/DDBJ whole genome shotgun (WGS) entry which is preliminary data.</text>
</comment>
<evidence type="ECO:0000259" key="3">
    <source>
        <dbReference type="PROSITE" id="PS51371"/>
    </source>
</evidence>
<keyword evidence="5" id="KW-1185">Reference proteome</keyword>
<proteinExistence type="predicted"/>
<dbReference type="EMBL" id="ASJR01000010">
    <property type="protein sequence ID" value="ERP31743.1"/>
    <property type="molecule type" value="Genomic_DNA"/>
</dbReference>
<name>U7D719_9BACT</name>
<accession>U7D719</accession>
<dbReference type="PROSITE" id="PS51371">
    <property type="entry name" value="CBS"/>
    <property type="match status" value="2"/>
</dbReference>
<evidence type="ECO:0000256" key="1">
    <source>
        <dbReference type="ARBA" id="ARBA00023122"/>
    </source>
</evidence>
<dbReference type="SUPFAM" id="SSF54631">
    <property type="entry name" value="CBS-domain pair"/>
    <property type="match status" value="1"/>
</dbReference>
<evidence type="ECO:0000313" key="5">
    <source>
        <dbReference type="Proteomes" id="UP000017148"/>
    </source>
</evidence>
<dbReference type="InterPro" id="IPR036890">
    <property type="entry name" value="HATPase_C_sf"/>
</dbReference>
<dbReference type="CDD" id="cd02205">
    <property type="entry name" value="CBS_pair_SF"/>
    <property type="match status" value="1"/>
</dbReference>
<dbReference type="Pfam" id="PF00571">
    <property type="entry name" value="CBS"/>
    <property type="match status" value="2"/>
</dbReference>
<feature type="domain" description="CBS" evidence="3">
    <location>
        <begin position="27"/>
        <end position="84"/>
    </location>
</feature>
<dbReference type="Gene3D" id="3.30.565.10">
    <property type="entry name" value="Histidine kinase-like ATPase, C-terminal domain"/>
    <property type="match status" value="1"/>
</dbReference>
<dbReference type="Proteomes" id="UP000017148">
    <property type="component" value="Unassembled WGS sequence"/>
</dbReference>
<dbReference type="SMART" id="SM00116">
    <property type="entry name" value="CBS"/>
    <property type="match status" value="2"/>
</dbReference>
<dbReference type="InterPro" id="IPR003594">
    <property type="entry name" value="HATPase_dom"/>
</dbReference>
<dbReference type="Pfam" id="PF13581">
    <property type="entry name" value="HATPase_c_2"/>
    <property type="match status" value="1"/>
</dbReference>
<dbReference type="AlphaFoldDB" id="U7D719"/>
<dbReference type="eggNOG" id="COG2172">
    <property type="taxonomic scope" value="Bacteria"/>
</dbReference>
<dbReference type="RefSeq" id="WP_022636866.1">
    <property type="nucleotide sequence ID" value="NZ_ASJR01000010.1"/>
</dbReference>
<dbReference type="SUPFAM" id="SSF55874">
    <property type="entry name" value="ATPase domain of HSP90 chaperone/DNA topoisomerase II/histidine kinase"/>
    <property type="match status" value="1"/>
</dbReference>
<sequence length="301" mass="33834">MSDMKFNQTESLVVRELITRLRVYDVMSRDIYAVRETDSMRSVQNLMKEKKVSGIPVTDEEDVLRGIITVDDIIYALDCKHIEEPCGSHMSDNVICLNEQYPLAVAISFFEKYSYRRYPVTNEAGKLTGMITGRDILSSLLFEINNEVDKLEEMLPEKKVKSSEYFYKKHHVESRNMSAAGTASTEIKNFCKRSNFPRPFIRRVGVAAFELEINIVVHSQGGSLTIIREEDYITLVAKDSGPGIADTDKAMETGFSTANDWVRSYGFGAGMGLPNIKRVSDDFSINSSPAGTKVTATFNID</sequence>
<dbReference type="STRING" id="1313304.CALK_1407"/>
<protein>
    <submittedName>
        <fullName evidence="4">Signal transduction protein with CBS domain</fullName>
    </submittedName>
</protein>
<keyword evidence="1 2" id="KW-0129">CBS domain</keyword>
<evidence type="ECO:0000256" key="2">
    <source>
        <dbReference type="PROSITE-ProRule" id="PRU00703"/>
    </source>
</evidence>
<dbReference type="InterPro" id="IPR000644">
    <property type="entry name" value="CBS_dom"/>
</dbReference>
<dbReference type="Gene3D" id="3.10.580.10">
    <property type="entry name" value="CBS-domain"/>
    <property type="match status" value="2"/>
</dbReference>
<organism evidence="4 5">
    <name type="scientific">Chitinivibrio alkaliphilus ACht1</name>
    <dbReference type="NCBI Taxonomy" id="1313304"/>
    <lineage>
        <taxon>Bacteria</taxon>
        <taxon>Pseudomonadati</taxon>
        <taxon>Fibrobacterota</taxon>
        <taxon>Chitinivibrionia</taxon>
        <taxon>Chitinivibrionales</taxon>
        <taxon>Chitinivibrionaceae</taxon>
        <taxon>Chitinivibrio</taxon>
    </lineage>
</organism>
<dbReference type="PANTHER" id="PTHR43080">
    <property type="entry name" value="CBS DOMAIN-CONTAINING PROTEIN CBSX3, MITOCHONDRIAL"/>
    <property type="match status" value="1"/>
</dbReference>
<dbReference type="InterPro" id="IPR051257">
    <property type="entry name" value="Diverse_CBS-Domain"/>
</dbReference>
<dbReference type="eggNOG" id="COG2524">
    <property type="taxonomic scope" value="Bacteria"/>
</dbReference>
<reference evidence="4 5" key="1">
    <citation type="journal article" date="2013" name="Environ. Microbiol.">
        <title>Genome analysis of Chitinivibrio alkaliphilus gen. nov., sp. nov., a novel extremely haloalkaliphilic anaerobic chitinolytic bacterium from the candidate phylum Termite Group 3.</title>
        <authorList>
            <person name="Sorokin D.Y."/>
            <person name="Gumerov V.M."/>
            <person name="Rakitin A.L."/>
            <person name="Beletsky A.V."/>
            <person name="Damste J.S."/>
            <person name="Muyzer G."/>
            <person name="Mardanov A.V."/>
            <person name="Ravin N.V."/>
        </authorList>
    </citation>
    <scope>NUCLEOTIDE SEQUENCE [LARGE SCALE GENOMIC DNA]</scope>
    <source>
        <strain evidence="4 5">ACht1</strain>
    </source>
</reference>
<gene>
    <name evidence="4" type="ORF">CALK_1407</name>
</gene>